<accession>A0A381Z186</accession>
<name>A0A381Z186_9ZZZZ</name>
<dbReference type="EMBL" id="UINC01019577">
    <property type="protein sequence ID" value="SVA82969.1"/>
    <property type="molecule type" value="Genomic_DNA"/>
</dbReference>
<reference evidence="1" key="1">
    <citation type="submission" date="2018-05" db="EMBL/GenBank/DDBJ databases">
        <authorList>
            <person name="Lanie J.A."/>
            <person name="Ng W.-L."/>
            <person name="Kazmierczak K.M."/>
            <person name="Andrzejewski T.M."/>
            <person name="Davidsen T.M."/>
            <person name="Wayne K.J."/>
            <person name="Tettelin H."/>
            <person name="Glass J.I."/>
            <person name="Rusch D."/>
            <person name="Podicherti R."/>
            <person name="Tsui H.-C.T."/>
            <person name="Winkler M.E."/>
        </authorList>
    </citation>
    <scope>NUCLEOTIDE SEQUENCE</scope>
</reference>
<dbReference type="PROSITE" id="PS50297">
    <property type="entry name" value="ANK_REP_REGION"/>
    <property type="match status" value="1"/>
</dbReference>
<dbReference type="AlphaFoldDB" id="A0A381Z186"/>
<gene>
    <name evidence="1" type="ORF">METZ01_LOCUS135823</name>
</gene>
<dbReference type="InterPro" id="IPR002110">
    <property type="entry name" value="Ankyrin_rpt"/>
</dbReference>
<proteinExistence type="predicted"/>
<feature type="non-terminal residue" evidence="1">
    <location>
        <position position="60"/>
    </location>
</feature>
<protein>
    <submittedName>
        <fullName evidence="1">Uncharacterized protein</fullName>
    </submittedName>
</protein>
<organism evidence="1">
    <name type="scientific">marine metagenome</name>
    <dbReference type="NCBI Taxonomy" id="408172"/>
    <lineage>
        <taxon>unclassified sequences</taxon>
        <taxon>metagenomes</taxon>
        <taxon>ecological metagenomes</taxon>
    </lineage>
</organism>
<sequence>MRNRLHLNAPTVVAILMLMALSVPAILVASAAESPVADAAMREDINTVRALLREGADVNA</sequence>
<dbReference type="PROSITE" id="PS50088">
    <property type="entry name" value="ANK_REPEAT"/>
    <property type="match status" value="1"/>
</dbReference>
<evidence type="ECO:0000313" key="1">
    <source>
        <dbReference type="EMBL" id="SVA82969.1"/>
    </source>
</evidence>